<dbReference type="InterPro" id="IPR000639">
    <property type="entry name" value="Epox_hydrolase-like"/>
</dbReference>
<sequence length="313" mass="34414">MPRTRRSQDELPNPGADEARTRPPQPPLRSGFVEAGEYRLHHTSAGSGAPLVLVHGLGSAGYIEWRHNLPELARRRRVLAPDLPGFGRSAKPDIVYGVPLFADALEAYLDALQLSRVDLVGASLGGRVAIELALRQPERIRRLVLVNALGVGRAAPKPYYPLVAVPRLGEAVLGAIRLGLHRLPPRTLRSFTRRYAGRSLAAEGERFEEDYFAHLRELHAAQGYHRAYLTTVRSLARPRAFLGTDQTQRLARSAISVGLLWGELDPLFPVQLARRAHSLLPGSSLRVIVGAGHTPQAERPAEFNQALIELLRG</sequence>
<reference evidence="3 4" key="1">
    <citation type="submission" date="2020-10" db="EMBL/GenBank/DDBJ databases">
        <title>Ca. Dormibacterota MAGs.</title>
        <authorList>
            <person name="Montgomery K."/>
        </authorList>
    </citation>
    <scope>NUCLEOTIDE SEQUENCE [LARGE SCALE GENOMIC DNA]</scope>
    <source>
        <strain evidence="3">SC8811_S16_3</strain>
    </source>
</reference>
<evidence type="ECO:0000259" key="2">
    <source>
        <dbReference type="Pfam" id="PF00561"/>
    </source>
</evidence>
<accession>A0A934K8E1</accession>
<organism evidence="3 4">
    <name type="scientific">Candidatus Dormiibacter inghamiae</name>
    <dbReference type="NCBI Taxonomy" id="3127013"/>
    <lineage>
        <taxon>Bacteria</taxon>
        <taxon>Bacillati</taxon>
        <taxon>Candidatus Dormiibacterota</taxon>
        <taxon>Candidatus Dormibacteria</taxon>
        <taxon>Candidatus Dormibacterales</taxon>
        <taxon>Candidatus Dormibacteraceae</taxon>
        <taxon>Candidatus Dormiibacter</taxon>
    </lineage>
</organism>
<dbReference type="PRINTS" id="PR00111">
    <property type="entry name" value="ABHYDROLASE"/>
</dbReference>
<dbReference type="Pfam" id="PF00561">
    <property type="entry name" value="Abhydrolase_1"/>
    <property type="match status" value="1"/>
</dbReference>
<dbReference type="EMBL" id="JAEKNQ010000010">
    <property type="protein sequence ID" value="MBJ7601884.1"/>
    <property type="molecule type" value="Genomic_DNA"/>
</dbReference>
<dbReference type="GO" id="GO:0016787">
    <property type="term" value="F:hydrolase activity"/>
    <property type="evidence" value="ECO:0007669"/>
    <property type="project" value="UniProtKB-KW"/>
</dbReference>
<dbReference type="InterPro" id="IPR000073">
    <property type="entry name" value="AB_hydrolase_1"/>
</dbReference>
<dbReference type="SUPFAM" id="SSF53474">
    <property type="entry name" value="alpha/beta-Hydrolases"/>
    <property type="match status" value="1"/>
</dbReference>
<comment type="caution">
    <text evidence="3">The sequence shown here is derived from an EMBL/GenBank/DDBJ whole genome shotgun (WGS) entry which is preliminary data.</text>
</comment>
<dbReference type="PRINTS" id="PR00412">
    <property type="entry name" value="EPOXHYDRLASE"/>
</dbReference>
<dbReference type="AlphaFoldDB" id="A0A934K8E1"/>
<dbReference type="Gene3D" id="3.40.50.1820">
    <property type="entry name" value="alpha/beta hydrolase"/>
    <property type="match status" value="1"/>
</dbReference>
<proteinExistence type="predicted"/>
<name>A0A934K8E1_9BACT</name>
<dbReference type="Proteomes" id="UP000620075">
    <property type="component" value="Unassembled WGS sequence"/>
</dbReference>
<feature type="region of interest" description="Disordered" evidence="1">
    <location>
        <begin position="1"/>
        <end position="30"/>
    </location>
</feature>
<dbReference type="InterPro" id="IPR029058">
    <property type="entry name" value="AB_hydrolase_fold"/>
</dbReference>
<evidence type="ECO:0000313" key="3">
    <source>
        <dbReference type="EMBL" id="MBJ7601884.1"/>
    </source>
</evidence>
<dbReference type="PANTHER" id="PTHR46438">
    <property type="entry name" value="ALPHA/BETA-HYDROLASES SUPERFAMILY PROTEIN"/>
    <property type="match status" value="1"/>
</dbReference>
<protein>
    <submittedName>
        <fullName evidence="3">Alpha/beta hydrolase</fullName>
    </submittedName>
</protein>
<dbReference type="RefSeq" id="WP_338176266.1">
    <property type="nucleotide sequence ID" value="NZ_JAEKNQ010000010.1"/>
</dbReference>
<evidence type="ECO:0000313" key="4">
    <source>
        <dbReference type="Proteomes" id="UP000620075"/>
    </source>
</evidence>
<feature type="domain" description="AB hydrolase-1" evidence="2">
    <location>
        <begin position="50"/>
        <end position="300"/>
    </location>
</feature>
<gene>
    <name evidence="3" type="ORF">JF888_01590</name>
</gene>
<evidence type="ECO:0000256" key="1">
    <source>
        <dbReference type="SAM" id="MobiDB-lite"/>
    </source>
</evidence>
<keyword evidence="3" id="KW-0378">Hydrolase</keyword>